<sequence length="209" mass="22181">MPSVDGTTAHRGPVLGHVNLMVDTFISNATLTDLQDSIRRTLATSPPSAAAAFTAAARDRLARSKTNAVPDPDTLFVQKSSSEWEATPELEAVLRRARALYGSGMGLASLRVLTAVVVAAGRTRWEPDSDLETLLAYIDADISQAVVSAGQEMDAGRTGAEEEAETHKAMASALKACGDSVGVWEGDFPFERAVDSIEQWKPGQAPLGR</sequence>
<dbReference type="Proteomes" id="UP000256964">
    <property type="component" value="Unassembled WGS sequence"/>
</dbReference>
<dbReference type="AlphaFoldDB" id="A0A371DC44"/>
<protein>
    <submittedName>
        <fullName evidence="1">Uncharacterized protein</fullName>
    </submittedName>
</protein>
<dbReference type="EMBL" id="KZ857401">
    <property type="protein sequence ID" value="RDX50106.1"/>
    <property type="molecule type" value="Genomic_DNA"/>
</dbReference>
<evidence type="ECO:0000313" key="1">
    <source>
        <dbReference type="EMBL" id="RDX50106.1"/>
    </source>
</evidence>
<dbReference type="STRING" id="139420.A0A371DC44"/>
<dbReference type="OrthoDB" id="3219836at2759"/>
<reference evidence="1 2" key="1">
    <citation type="journal article" date="2018" name="Biotechnol. Biofuels">
        <title>Integrative visual omics of the white-rot fungus Polyporus brumalis exposes the biotechnological potential of its oxidative enzymes for delignifying raw plant biomass.</title>
        <authorList>
            <person name="Miyauchi S."/>
            <person name="Rancon A."/>
            <person name="Drula E."/>
            <person name="Hage H."/>
            <person name="Chaduli D."/>
            <person name="Favel A."/>
            <person name="Grisel S."/>
            <person name="Henrissat B."/>
            <person name="Herpoel-Gimbert I."/>
            <person name="Ruiz-Duenas F.J."/>
            <person name="Chevret D."/>
            <person name="Hainaut M."/>
            <person name="Lin J."/>
            <person name="Wang M."/>
            <person name="Pangilinan J."/>
            <person name="Lipzen A."/>
            <person name="Lesage-Meessen L."/>
            <person name="Navarro D."/>
            <person name="Riley R."/>
            <person name="Grigoriev I.V."/>
            <person name="Zhou S."/>
            <person name="Raouche S."/>
            <person name="Rosso M.N."/>
        </authorList>
    </citation>
    <scope>NUCLEOTIDE SEQUENCE [LARGE SCALE GENOMIC DNA]</scope>
    <source>
        <strain evidence="1 2">BRFM 1820</strain>
    </source>
</reference>
<gene>
    <name evidence="1" type="ORF">OH76DRAFT_1482594</name>
</gene>
<name>A0A371DC44_9APHY</name>
<keyword evidence="2" id="KW-1185">Reference proteome</keyword>
<accession>A0A371DC44</accession>
<evidence type="ECO:0000313" key="2">
    <source>
        <dbReference type="Proteomes" id="UP000256964"/>
    </source>
</evidence>
<proteinExistence type="predicted"/>
<organism evidence="1 2">
    <name type="scientific">Lentinus brumalis</name>
    <dbReference type="NCBI Taxonomy" id="2498619"/>
    <lineage>
        <taxon>Eukaryota</taxon>
        <taxon>Fungi</taxon>
        <taxon>Dikarya</taxon>
        <taxon>Basidiomycota</taxon>
        <taxon>Agaricomycotina</taxon>
        <taxon>Agaricomycetes</taxon>
        <taxon>Polyporales</taxon>
        <taxon>Polyporaceae</taxon>
        <taxon>Lentinus</taxon>
    </lineage>
</organism>